<organism evidence="3 4">
    <name type="scientific">Sinomonas terricola</name>
    <dbReference type="NCBI Taxonomy" id="3110330"/>
    <lineage>
        <taxon>Bacteria</taxon>
        <taxon>Bacillati</taxon>
        <taxon>Actinomycetota</taxon>
        <taxon>Actinomycetes</taxon>
        <taxon>Micrococcales</taxon>
        <taxon>Micrococcaceae</taxon>
        <taxon>Sinomonas</taxon>
    </lineage>
</organism>
<dbReference type="Gene3D" id="1.10.1660.10">
    <property type="match status" value="1"/>
</dbReference>
<name>A0ABU5T2X4_9MICC</name>
<dbReference type="Pfam" id="PF13411">
    <property type="entry name" value="MerR_1"/>
    <property type="match status" value="1"/>
</dbReference>
<dbReference type="EMBL" id="JAYGGQ010000001">
    <property type="protein sequence ID" value="MEA5453882.1"/>
    <property type="molecule type" value="Genomic_DNA"/>
</dbReference>
<keyword evidence="1" id="KW-0238">DNA-binding</keyword>
<dbReference type="SMART" id="SM00422">
    <property type="entry name" value="HTH_MERR"/>
    <property type="match status" value="1"/>
</dbReference>
<dbReference type="SUPFAM" id="SSF46955">
    <property type="entry name" value="Putative DNA-binding domain"/>
    <property type="match status" value="1"/>
</dbReference>
<protein>
    <submittedName>
        <fullName evidence="3">MerR family transcriptional regulator</fullName>
    </submittedName>
</protein>
<dbReference type="InterPro" id="IPR009061">
    <property type="entry name" value="DNA-bd_dom_put_sf"/>
</dbReference>
<evidence type="ECO:0000259" key="2">
    <source>
        <dbReference type="PROSITE" id="PS50937"/>
    </source>
</evidence>
<reference evidence="3 4" key="1">
    <citation type="submission" date="2023-12" db="EMBL/GenBank/DDBJ databases">
        <title>Sinomonas terricola sp. nov, isolated from litchi orchard soil in Guangdong, PR China.</title>
        <authorList>
            <person name="Jiaxin W."/>
            <person name="Yang Z."/>
            <person name="Honghui Z."/>
        </authorList>
    </citation>
    <scope>NUCLEOTIDE SEQUENCE [LARGE SCALE GENOMIC DNA]</scope>
    <source>
        <strain evidence="3 4">JGH33</strain>
    </source>
</reference>
<dbReference type="PANTHER" id="PTHR30204">
    <property type="entry name" value="REDOX-CYCLING DRUG-SENSING TRANSCRIPTIONAL ACTIVATOR SOXR"/>
    <property type="match status" value="1"/>
</dbReference>
<feature type="domain" description="HTH merR-type" evidence="2">
    <location>
        <begin position="1"/>
        <end position="70"/>
    </location>
</feature>
<dbReference type="PROSITE" id="PS50937">
    <property type="entry name" value="HTH_MERR_2"/>
    <property type="match status" value="1"/>
</dbReference>
<dbReference type="InterPro" id="IPR000551">
    <property type="entry name" value="MerR-type_HTH_dom"/>
</dbReference>
<dbReference type="PANTHER" id="PTHR30204:SF98">
    <property type="entry name" value="HTH-TYPE TRANSCRIPTIONAL REGULATOR ADHR"/>
    <property type="match status" value="1"/>
</dbReference>
<dbReference type="InterPro" id="IPR047057">
    <property type="entry name" value="MerR_fam"/>
</dbReference>
<dbReference type="Proteomes" id="UP001304769">
    <property type="component" value="Unassembled WGS sequence"/>
</dbReference>
<comment type="caution">
    <text evidence="3">The sequence shown here is derived from an EMBL/GenBank/DDBJ whole genome shotgun (WGS) entry which is preliminary data.</text>
</comment>
<proteinExistence type="predicted"/>
<dbReference type="RefSeq" id="WP_323277627.1">
    <property type="nucleotide sequence ID" value="NZ_JAYGGQ010000001.1"/>
</dbReference>
<gene>
    <name evidence="3" type="ORF">SPF06_04025</name>
</gene>
<sequence>MQLRELSSLTGVPIASIKFYLREGLLPPGRRLSATRSDYDEAHARRIATIQTLRGVNDLSIAQIRAIVALIDAGASRVEIMKSLQREVQSLGEPVPGRTQAGNAVVALRGWPDVPTAARGALDAHLEQMARLGVSVPPAALDVYSRAVDLIAHVDVEDAAAAEDLDTLVARVAVGMHMHRELVLKLLALAQTSRSIEIDRRVPMSVRARSYATRVAESA</sequence>
<evidence type="ECO:0000256" key="1">
    <source>
        <dbReference type="ARBA" id="ARBA00023125"/>
    </source>
</evidence>
<keyword evidence="4" id="KW-1185">Reference proteome</keyword>
<evidence type="ECO:0000313" key="4">
    <source>
        <dbReference type="Proteomes" id="UP001304769"/>
    </source>
</evidence>
<accession>A0ABU5T2X4</accession>
<evidence type="ECO:0000313" key="3">
    <source>
        <dbReference type="EMBL" id="MEA5453882.1"/>
    </source>
</evidence>